<feature type="domain" description="AAA+ ATPase" evidence="18">
    <location>
        <begin position="330"/>
        <end position="469"/>
    </location>
</feature>
<feature type="transmembrane region" description="Helical" evidence="17">
    <location>
        <begin position="242"/>
        <end position="263"/>
    </location>
</feature>
<gene>
    <name evidence="20" type="primary">LOC113206335</name>
</gene>
<dbReference type="PANTHER" id="PTHR43655:SF8">
    <property type="entry name" value="PARAPLEGIN"/>
    <property type="match status" value="1"/>
</dbReference>
<dbReference type="FunFam" id="3.40.50.300:FF:000277">
    <property type="entry name" value="ATP-dependent zinc metalloprotease FtsH"/>
    <property type="match status" value="1"/>
</dbReference>
<evidence type="ECO:0000256" key="4">
    <source>
        <dbReference type="ARBA" id="ARBA00010550"/>
    </source>
</evidence>
<comment type="similarity">
    <text evidence="3">In the C-terminal section; belongs to the peptidase M41 family.</text>
</comment>
<keyword evidence="19" id="KW-1185">Reference proteome</keyword>
<dbReference type="Gene3D" id="1.10.8.60">
    <property type="match status" value="1"/>
</dbReference>
<accession>A0A6J1SAD2</accession>
<evidence type="ECO:0000256" key="6">
    <source>
        <dbReference type="ARBA" id="ARBA00022692"/>
    </source>
</evidence>
<evidence type="ECO:0000256" key="16">
    <source>
        <dbReference type="SAM" id="MobiDB-lite"/>
    </source>
</evidence>
<dbReference type="GO" id="GO:0034982">
    <property type="term" value="P:mitochondrial protein processing"/>
    <property type="evidence" value="ECO:0007669"/>
    <property type="project" value="TreeGrafter"/>
</dbReference>
<evidence type="ECO:0000256" key="15">
    <source>
        <dbReference type="ARBA" id="ARBA00023136"/>
    </source>
</evidence>
<name>A0A6J1SAD2_FRAOC</name>
<dbReference type="SMART" id="SM00382">
    <property type="entry name" value="AAA"/>
    <property type="match status" value="1"/>
</dbReference>
<feature type="transmembrane region" description="Helical" evidence="17">
    <location>
        <begin position="124"/>
        <end position="143"/>
    </location>
</feature>
<dbReference type="CDD" id="cd19501">
    <property type="entry name" value="RecA-like_FtsH"/>
    <property type="match status" value="1"/>
</dbReference>
<dbReference type="InterPro" id="IPR011546">
    <property type="entry name" value="Pept_M41_FtsH_extracell"/>
</dbReference>
<evidence type="ECO:0000256" key="9">
    <source>
        <dbReference type="ARBA" id="ARBA00022801"/>
    </source>
</evidence>
<dbReference type="Gene3D" id="3.40.50.300">
    <property type="entry name" value="P-loop containing nucleotide triphosphate hydrolases"/>
    <property type="match status" value="1"/>
</dbReference>
<sequence>MFRIGPSCRPVVRQFLRTDFHVWQREFTQLTRCSTNETVSAVRGLSSPNCSKLRQILRREYRAICSMLQRSGLPDSNAALLRVLSSNFKREFHSSPVSSEKDNSNERGDKKNQDKNNDKSQLQFAVKVLTLLTALLAFASLFVSDNQIATRQVSWQEFVHQMLAKGEVQQIIVIPIANNGIANVVLHENAILNGKPVRNRVFTMEIPDIERFEEKLRETERQLGISAGNGVPLIFDRHRDSVWPSLAVTLLIGFLLLNMVAAFKVLKKGQMPWSGFTKAKFTLLDPKTKGEGRGVKFADIAGLQEAKQEVMEFVDYLKKPEHYRRLGAKVPKGSLLLGPPGCGKTLLAKAVATEADVPFLSMNGSEFVEVVGGLGASRVRDLFKEARKLAPCIVYIDEIDAIGGKRGPNSDFGGGEKIQTLLQLLIEMDGMANNEGVIMLASTNRADVLDEALLRPGRFDRHILIGQPTFQERKEIFEVYLNKLKLDQPASYYSGRLAQLTPAYSGADIANICNEAALHAAGLDLKKISASDLEYAVNRVKFGREKKQRTICDDERKQVAYYHAGRTIVGWMLKHTDALMKVSIIQYTSGIGSIQHFRPSSFLTFKEELCDRMTMYLGGKAAELIVFKQNSTQADKDLKKVSKVAYSMITDYGMNDVVGEVSFPSTEEPGNRFYSRKLHGVIDFEARKLINQSFSAAEEILKANAENLEKVAAELIKKETLSYDDICQLIGPPPHGHKTLVDVIEFGPGPNPPADTSSPRPADDSNNDKDDFSDSPKNTVPEK</sequence>
<evidence type="ECO:0000256" key="11">
    <source>
        <dbReference type="ARBA" id="ARBA00022840"/>
    </source>
</evidence>
<keyword evidence="5" id="KW-0645">Protease</keyword>
<dbReference type="PANTHER" id="PTHR43655">
    <property type="entry name" value="ATP-DEPENDENT PROTEASE"/>
    <property type="match status" value="1"/>
</dbReference>
<keyword evidence="15 17" id="KW-0472">Membrane</keyword>
<evidence type="ECO:0000256" key="14">
    <source>
        <dbReference type="ARBA" id="ARBA00023049"/>
    </source>
</evidence>
<feature type="region of interest" description="Disordered" evidence="16">
    <location>
        <begin position="93"/>
        <end position="117"/>
    </location>
</feature>
<dbReference type="InterPro" id="IPR003593">
    <property type="entry name" value="AAA+_ATPase"/>
</dbReference>
<dbReference type="InterPro" id="IPR003959">
    <property type="entry name" value="ATPase_AAA_core"/>
</dbReference>
<keyword evidence="10" id="KW-0862">Zinc</keyword>
<keyword evidence="7" id="KW-0479">Metal-binding</keyword>
<feature type="region of interest" description="Disordered" evidence="16">
    <location>
        <begin position="742"/>
        <end position="783"/>
    </location>
</feature>
<comment type="cofactor">
    <cofactor evidence="1">
        <name>Zn(2+)</name>
        <dbReference type="ChEBI" id="CHEBI:29105"/>
    </cofactor>
</comment>
<evidence type="ECO:0000256" key="1">
    <source>
        <dbReference type="ARBA" id="ARBA00001947"/>
    </source>
</evidence>
<dbReference type="Pfam" id="PF01434">
    <property type="entry name" value="Peptidase_M41"/>
    <property type="match status" value="1"/>
</dbReference>
<dbReference type="Pfam" id="PF17862">
    <property type="entry name" value="AAA_lid_3"/>
    <property type="match status" value="1"/>
</dbReference>
<dbReference type="KEGG" id="foc:113206335"/>
<dbReference type="InterPro" id="IPR050928">
    <property type="entry name" value="ATP-dep_Zn_Metalloprotease"/>
</dbReference>
<evidence type="ECO:0000256" key="17">
    <source>
        <dbReference type="SAM" id="Phobius"/>
    </source>
</evidence>
<keyword evidence="12" id="KW-0809">Transit peptide</keyword>
<dbReference type="GO" id="GO:0004176">
    <property type="term" value="F:ATP-dependent peptidase activity"/>
    <property type="evidence" value="ECO:0007669"/>
    <property type="project" value="InterPro"/>
</dbReference>
<dbReference type="Pfam" id="PF06480">
    <property type="entry name" value="FtsH_ext"/>
    <property type="match status" value="1"/>
</dbReference>
<organism evidence="19 20">
    <name type="scientific">Frankliniella occidentalis</name>
    <name type="common">Western flower thrips</name>
    <name type="synonym">Euthrips occidentalis</name>
    <dbReference type="NCBI Taxonomy" id="133901"/>
    <lineage>
        <taxon>Eukaryota</taxon>
        <taxon>Metazoa</taxon>
        <taxon>Ecdysozoa</taxon>
        <taxon>Arthropoda</taxon>
        <taxon>Hexapoda</taxon>
        <taxon>Insecta</taxon>
        <taxon>Pterygota</taxon>
        <taxon>Neoptera</taxon>
        <taxon>Paraneoptera</taxon>
        <taxon>Thysanoptera</taxon>
        <taxon>Terebrantia</taxon>
        <taxon>Thripoidea</taxon>
        <taxon>Thripidae</taxon>
        <taxon>Frankliniella</taxon>
    </lineage>
</organism>
<keyword evidence="13 17" id="KW-1133">Transmembrane helix</keyword>
<protein>
    <submittedName>
        <fullName evidence="20">Paraplegin isoform X1</fullName>
    </submittedName>
</protein>
<keyword evidence="6 17" id="KW-0812">Transmembrane</keyword>
<reference evidence="20" key="1">
    <citation type="submission" date="2025-08" db="UniProtKB">
        <authorList>
            <consortium name="RefSeq"/>
        </authorList>
    </citation>
    <scope>IDENTIFICATION</scope>
    <source>
        <tissue evidence="20">Whole organism</tissue>
    </source>
</reference>
<evidence type="ECO:0000256" key="7">
    <source>
        <dbReference type="ARBA" id="ARBA00022723"/>
    </source>
</evidence>
<dbReference type="InterPro" id="IPR037219">
    <property type="entry name" value="Peptidase_M41-like"/>
</dbReference>
<dbReference type="GO" id="GO:0005745">
    <property type="term" value="C:m-AAA complex"/>
    <property type="evidence" value="ECO:0007669"/>
    <property type="project" value="TreeGrafter"/>
</dbReference>
<evidence type="ECO:0000313" key="20">
    <source>
        <dbReference type="RefSeq" id="XP_026278149.1"/>
    </source>
</evidence>
<evidence type="ECO:0000256" key="8">
    <source>
        <dbReference type="ARBA" id="ARBA00022741"/>
    </source>
</evidence>
<keyword evidence="14" id="KW-0482">Metalloprotease</keyword>
<dbReference type="GO" id="GO:0008270">
    <property type="term" value="F:zinc ion binding"/>
    <property type="evidence" value="ECO:0007669"/>
    <property type="project" value="InterPro"/>
</dbReference>
<comment type="subcellular location">
    <subcellularLocation>
        <location evidence="2">Membrane</location>
        <topology evidence="2">Multi-pass membrane protein</topology>
    </subcellularLocation>
</comment>
<evidence type="ECO:0000256" key="10">
    <source>
        <dbReference type="ARBA" id="ARBA00022833"/>
    </source>
</evidence>
<dbReference type="SUPFAM" id="SSF140990">
    <property type="entry name" value="FtsH protease domain-like"/>
    <property type="match status" value="1"/>
</dbReference>
<dbReference type="InterPro" id="IPR000642">
    <property type="entry name" value="Peptidase_M41"/>
</dbReference>
<evidence type="ECO:0000256" key="5">
    <source>
        <dbReference type="ARBA" id="ARBA00022670"/>
    </source>
</evidence>
<evidence type="ECO:0000259" key="18">
    <source>
        <dbReference type="SMART" id="SM00382"/>
    </source>
</evidence>
<evidence type="ECO:0000256" key="12">
    <source>
        <dbReference type="ARBA" id="ARBA00022946"/>
    </source>
</evidence>
<evidence type="ECO:0000256" key="2">
    <source>
        <dbReference type="ARBA" id="ARBA00004141"/>
    </source>
</evidence>
<feature type="compositionally biased region" description="Basic and acidic residues" evidence="16">
    <location>
        <begin position="761"/>
        <end position="783"/>
    </location>
</feature>
<evidence type="ECO:0000313" key="19">
    <source>
        <dbReference type="Proteomes" id="UP000504606"/>
    </source>
</evidence>
<dbReference type="Pfam" id="PF00004">
    <property type="entry name" value="AAA"/>
    <property type="match status" value="1"/>
</dbReference>
<evidence type="ECO:0000256" key="3">
    <source>
        <dbReference type="ARBA" id="ARBA00010044"/>
    </source>
</evidence>
<dbReference type="RefSeq" id="XP_026278149.1">
    <property type="nucleotide sequence ID" value="XM_026422364.2"/>
</dbReference>
<dbReference type="GeneID" id="113206335"/>
<dbReference type="SUPFAM" id="SSF52540">
    <property type="entry name" value="P-loop containing nucleoside triphosphate hydrolases"/>
    <property type="match status" value="1"/>
</dbReference>
<dbReference type="Gene3D" id="1.20.58.760">
    <property type="entry name" value="Peptidase M41"/>
    <property type="match status" value="1"/>
</dbReference>
<dbReference type="Proteomes" id="UP000504606">
    <property type="component" value="Unplaced"/>
</dbReference>
<comment type="similarity">
    <text evidence="4">In the N-terminal section; belongs to the AAA ATPase family.</text>
</comment>
<dbReference type="InterPro" id="IPR041569">
    <property type="entry name" value="AAA_lid_3"/>
</dbReference>
<proteinExistence type="inferred from homology"/>
<dbReference type="GO" id="GO:0016887">
    <property type="term" value="F:ATP hydrolysis activity"/>
    <property type="evidence" value="ECO:0007669"/>
    <property type="project" value="InterPro"/>
</dbReference>
<keyword evidence="11" id="KW-0067">ATP-binding</keyword>
<dbReference type="FunFam" id="1.10.8.60:FF:000033">
    <property type="entry name" value="paraplegin isoform X1"/>
    <property type="match status" value="1"/>
</dbReference>
<dbReference type="Gene3D" id="3.40.1690.20">
    <property type="match status" value="1"/>
</dbReference>
<keyword evidence="9" id="KW-0378">Hydrolase</keyword>
<dbReference type="GO" id="GO:0004222">
    <property type="term" value="F:metalloendopeptidase activity"/>
    <property type="evidence" value="ECO:0007669"/>
    <property type="project" value="InterPro"/>
</dbReference>
<dbReference type="OrthoDB" id="1413014at2759"/>
<dbReference type="AlphaFoldDB" id="A0A6J1SAD2"/>
<dbReference type="GO" id="GO:0005524">
    <property type="term" value="F:ATP binding"/>
    <property type="evidence" value="ECO:0007669"/>
    <property type="project" value="UniProtKB-KW"/>
</dbReference>
<evidence type="ECO:0000256" key="13">
    <source>
        <dbReference type="ARBA" id="ARBA00022989"/>
    </source>
</evidence>
<dbReference type="InterPro" id="IPR027417">
    <property type="entry name" value="P-loop_NTPase"/>
</dbReference>
<keyword evidence="8" id="KW-0547">Nucleotide-binding</keyword>